<organism evidence="11 12">
    <name type="scientific">Menidia menidia</name>
    <name type="common">Atlantic silverside</name>
    <dbReference type="NCBI Taxonomy" id="238744"/>
    <lineage>
        <taxon>Eukaryota</taxon>
        <taxon>Metazoa</taxon>
        <taxon>Chordata</taxon>
        <taxon>Craniata</taxon>
        <taxon>Vertebrata</taxon>
        <taxon>Euteleostomi</taxon>
        <taxon>Actinopterygii</taxon>
        <taxon>Neopterygii</taxon>
        <taxon>Teleostei</taxon>
        <taxon>Neoteleostei</taxon>
        <taxon>Acanthomorphata</taxon>
        <taxon>Ovalentaria</taxon>
        <taxon>Atherinomorphae</taxon>
        <taxon>Atheriniformes</taxon>
        <taxon>Atherinopsidae</taxon>
        <taxon>Menidiinae</taxon>
        <taxon>Menidia</taxon>
    </lineage>
</organism>
<proteinExistence type="inferred from homology"/>
<dbReference type="PANTHER" id="PTHR22948:SF19">
    <property type="entry name" value="TUDOR DOMAIN-CONTAINING PROTEIN 5"/>
    <property type="match status" value="1"/>
</dbReference>
<keyword evidence="4" id="KW-0217">Developmental protein</keyword>
<dbReference type="InterPro" id="IPR002999">
    <property type="entry name" value="Tudor"/>
</dbReference>
<evidence type="ECO:0000256" key="8">
    <source>
        <dbReference type="ARBA" id="ARBA00022871"/>
    </source>
</evidence>
<evidence type="ECO:0000256" key="9">
    <source>
        <dbReference type="SAM" id="MobiDB-lite"/>
    </source>
</evidence>
<accession>A0A8S4A8Z5</accession>
<dbReference type="GO" id="GO:0005737">
    <property type="term" value="C:cytoplasm"/>
    <property type="evidence" value="ECO:0007669"/>
    <property type="project" value="UniProtKB-SubCell"/>
</dbReference>
<dbReference type="EMBL" id="CAJRST010000002">
    <property type="protein sequence ID" value="CAG5863844.1"/>
    <property type="molecule type" value="Genomic_DNA"/>
</dbReference>
<dbReference type="PANTHER" id="PTHR22948">
    <property type="entry name" value="TUDOR DOMAIN CONTAINING PROTEIN"/>
    <property type="match status" value="1"/>
</dbReference>
<evidence type="ECO:0000313" key="12">
    <source>
        <dbReference type="Proteomes" id="UP000677803"/>
    </source>
</evidence>
<evidence type="ECO:0000256" key="6">
    <source>
        <dbReference type="ARBA" id="ARBA00022737"/>
    </source>
</evidence>
<evidence type="ECO:0000313" key="11">
    <source>
        <dbReference type="EMBL" id="CAG5863844.1"/>
    </source>
</evidence>
<evidence type="ECO:0000256" key="7">
    <source>
        <dbReference type="ARBA" id="ARBA00022782"/>
    </source>
</evidence>
<keyword evidence="7" id="KW-0221">Differentiation</keyword>
<comment type="subcellular location">
    <subcellularLocation>
        <location evidence="1">Cytoplasm</location>
    </subcellularLocation>
</comment>
<keyword evidence="5" id="KW-0963">Cytoplasm</keyword>
<keyword evidence="6" id="KW-0677">Repeat</keyword>
<dbReference type="Proteomes" id="UP000677803">
    <property type="component" value="Unassembled WGS sequence"/>
</dbReference>
<dbReference type="OrthoDB" id="10052065at2759"/>
<dbReference type="InterPro" id="IPR035437">
    <property type="entry name" value="SNase_OB-fold_sf"/>
</dbReference>
<gene>
    <name evidence="11" type="ORF">MMEN_LOCUS1475</name>
</gene>
<feature type="compositionally biased region" description="Low complexity" evidence="9">
    <location>
        <begin position="710"/>
        <end position="727"/>
    </location>
</feature>
<protein>
    <recommendedName>
        <fullName evidence="3">Tudor domain-containing protein 5</fullName>
    </recommendedName>
</protein>
<dbReference type="Gene3D" id="2.40.50.90">
    <property type="match status" value="1"/>
</dbReference>
<dbReference type="AlphaFoldDB" id="A0A8S4A8Z5"/>
<reference evidence="11" key="1">
    <citation type="submission" date="2021-05" db="EMBL/GenBank/DDBJ databases">
        <authorList>
            <person name="Tigano A."/>
        </authorList>
    </citation>
    <scope>NUCLEOTIDE SEQUENCE</scope>
</reference>
<comment type="similarity">
    <text evidence="2">Belongs to the TDRD5 family.</text>
</comment>
<evidence type="ECO:0000256" key="4">
    <source>
        <dbReference type="ARBA" id="ARBA00022473"/>
    </source>
</evidence>
<dbReference type="GO" id="GO:0030154">
    <property type="term" value="P:cell differentiation"/>
    <property type="evidence" value="ECO:0007669"/>
    <property type="project" value="UniProtKB-KW"/>
</dbReference>
<dbReference type="InterPro" id="IPR025605">
    <property type="entry name" value="OST-HTH/LOTUS_dom"/>
</dbReference>
<dbReference type="InterPro" id="IPR050621">
    <property type="entry name" value="Tudor_domain_containing"/>
</dbReference>
<comment type="caution">
    <text evidence="11">The sequence shown here is derived from an EMBL/GenBank/DDBJ whole genome shotgun (WGS) entry which is preliminary data.</text>
</comment>
<keyword evidence="8" id="KW-0744">Spermatogenesis</keyword>
<name>A0A8S4A8Z5_9TELE</name>
<dbReference type="PROSITE" id="PS51644">
    <property type="entry name" value="HTH_OST"/>
    <property type="match status" value="2"/>
</dbReference>
<evidence type="ECO:0000256" key="2">
    <source>
        <dbReference type="ARBA" id="ARBA00010384"/>
    </source>
</evidence>
<evidence type="ECO:0000259" key="10">
    <source>
        <dbReference type="PROSITE" id="PS51644"/>
    </source>
</evidence>
<dbReference type="Pfam" id="PF12872">
    <property type="entry name" value="OST-HTH"/>
    <property type="match status" value="3"/>
</dbReference>
<dbReference type="GO" id="GO:0007283">
    <property type="term" value="P:spermatogenesis"/>
    <property type="evidence" value="ECO:0007669"/>
    <property type="project" value="UniProtKB-KW"/>
</dbReference>
<evidence type="ECO:0000256" key="3">
    <source>
        <dbReference type="ARBA" id="ARBA00013420"/>
    </source>
</evidence>
<dbReference type="Pfam" id="PF00567">
    <property type="entry name" value="TUDOR"/>
    <property type="match status" value="1"/>
</dbReference>
<evidence type="ECO:0000256" key="1">
    <source>
        <dbReference type="ARBA" id="ARBA00004496"/>
    </source>
</evidence>
<dbReference type="InterPro" id="IPR041966">
    <property type="entry name" value="LOTUS-like"/>
</dbReference>
<evidence type="ECO:0000256" key="5">
    <source>
        <dbReference type="ARBA" id="ARBA00022490"/>
    </source>
</evidence>
<feature type="domain" description="HTH OST-type" evidence="10">
    <location>
        <begin position="6"/>
        <end position="79"/>
    </location>
</feature>
<dbReference type="Gene3D" id="3.30.420.610">
    <property type="entry name" value="LOTUS domain-like"/>
    <property type="match status" value="2"/>
</dbReference>
<feature type="region of interest" description="Disordered" evidence="9">
    <location>
        <begin position="706"/>
        <end position="729"/>
    </location>
</feature>
<keyword evidence="12" id="KW-1185">Reference proteome</keyword>
<sequence>MSQEDILAQLKKDVRSLLVSSKTGLHPDQLRHDYINILGQPMPLKLLGFKHIMDMAKEMPDVVAVNYQVDGSPCLKAVSDESTRHIEELVAKQRLSKTDKKVKRGSFSHFSPRYRRGFSPVVLPRRGCAPPALPATLRAQLRFLLSQVGVRLSDLESSYVRCFGQPLRVHNYGFYSIGEMLEAAADMVVIQQGRFGSVLSLREHMIPRSVQRSPLRSGLIKPYTPASTDMPIKVSTKPPAEFQVKQTPQKQWQTKLEPVNKESCVSNKPAIVAKNRDTKPVPCQNGQAFQKQLMKSYLLLPFLCELEEDLRQRILENGVAGTVSQELKDKLRKSGFVSVTELIDALSDTFHLKPAEDNNGNHWIILDIQDADDTQSASNETRRCSDELKSSGKSQYFCTGDSPWERNLEGDDDNFKEDVKNEDLDPSIISKPNETMPAVYPAIQVQCTSVIPLDALLNQRIKPPTRHSAREVAAVLVEQVESPGHFYIRFSENAEARAMEDMMFEMRRCYTSTEVSERYRLPAQYIRQGQVCCVSPRAMWFYRVVIHQVISPALVEGNWSAEATASFKSLCSDRTLVGALDSYTGDMLQLFLCDTNTDDDFYIHTVLQSQGHGTACSPLASAAVEEDKVPALELIKENDDVPSIQGMEANQSRALPNDQTLSFSEEELTLARETPPASPSTISTLYAPQALINPRTSPLDCKTEAKSQFTAHTPTTPSPISTSTPTSADPPPFLGTLSLHTPDLGQMQESPQDYTILLIIPIVAIEMQLISTLSNWRQAKLKSGC</sequence>
<feature type="domain" description="HTH OST-type" evidence="10">
    <location>
        <begin position="129"/>
        <end position="205"/>
    </location>
</feature>